<accession>A0AAN9EEM8</accession>
<dbReference type="AlphaFoldDB" id="A0AAN9EEM8"/>
<comment type="caution">
    <text evidence="1">The sequence shown here is derived from an EMBL/GenBank/DDBJ whole genome shotgun (WGS) entry which is preliminary data.</text>
</comment>
<gene>
    <name evidence="1" type="ORF">RIF29_29482</name>
</gene>
<sequence length="171" mass="19462">MTATRSSRRLVSLSTFMNSNKNLLVCRAMLIAHENRPHFVLHPGGYTYLNNILSNLVSRFTTTYYKLGLLSAIEKVHRPTIKSSNRLGRTANHLNLYDHQEFNSSRSDVKSLPRPSRVQIIPTRGQVFSAFTTIKSSTHLGPTSNHLHDHQEFKSSRLEVKYSQPLQSSRA</sequence>
<keyword evidence="2" id="KW-1185">Reference proteome</keyword>
<dbReference type="Proteomes" id="UP001372338">
    <property type="component" value="Unassembled WGS sequence"/>
</dbReference>
<evidence type="ECO:0000313" key="2">
    <source>
        <dbReference type="Proteomes" id="UP001372338"/>
    </source>
</evidence>
<name>A0AAN9EEM8_CROPI</name>
<organism evidence="1 2">
    <name type="scientific">Crotalaria pallida</name>
    <name type="common">Smooth rattlebox</name>
    <name type="synonym">Crotalaria striata</name>
    <dbReference type="NCBI Taxonomy" id="3830"/>
    <lineage>
        <taxon>Eukaryota</taxon>
        <taxon>Viridiplantae</taxon>
        <taxon>Streptophyta</taxon>
        <taxon>Embryophyta</taxon>
        <taxon>Tracheophyta</taxon>
        <taxon>Spermatophyta</taxon>
        <taxon>Magnoliopsida</taxon>
        <taxon>eudicotyledons</taxon>
        <taxon>Gunneridae</taxon>
        <taxon>Pentapetalae</taxon>
        <taxon>rosids</taxon>
        <taxon>fabids</taxon>
        <taxon>Fabales</taxon>
        <taxon>Fabaceae</taxon>
        <taxon>Papilionoideae</taxon>
        <taxon>50 kb inversion clade</taxon>
        <taxon>genistoids sensu lato</taxon>
        <taxon>core genistoids</taxon>
        <taxon>Crotalarieae</taxon>
        <taxon>Crotalaria</taxon>
    </lineage>
</organism>
<proteinExistence type="predicted"/>
<evidence type="ECO:0000313" key="1">
    <source>
        <dbReference type="EMBL" id="KAK7256049.1"/>
    </source>
</evidence>
<dbReference type="EMBL" id="JAYWIO010000006">
    <property type="protein sequence ID" value="KAK7256049.1"/>
    <property type="molecule type" value="Genomic_DNA"/>
</dbReference>
<reference evidence="1 2" key="1">
    <citation type="submission" date="2024-01" db="EMBL/GenBank/DDBJ databases">
        <title>The genomes of 5 underutilized Papilionoideae crops provide insights into root nodulation and disease resistanc.</title>
        <authorList>
            <person name="Yuan L."/>
        </authorList>
    </citation>
    <scope>NUCLEOTIDE SEQUENCE [LARGE SCALE GENOMIC DNA]</scope>
    <source>
        <strain evidence="1">ZHUSHIDOU_FW_LH</strain>
        <tissue evidence="1">Leaf</tissue>
    </source>
</reference>
<protein>
    <submittedName>
        <fullName evidence="1">Uncharacterized protein</fullName>
    </submittedName>
</protein>